<dbReference type="PROSITE" id="PS51349">
    <property type="entry name" value="FMN_HYDROXY_ACID_DH_2"/>
    <property type="match status" value="1"/>
</dbReference>
<keyword evidence="5" id="KW-0288">FMN</keyword>
<feature type="binding site" evidence="5">
    <location>
        <position position="318"/>
    </location>
    <ligand>
        <name>glyoxylate</name>
        <dbReference type="ChEBI" id="CHEBI:36655"/>
    </ligand>
</feature>
<comment type="caution">
    <text evidence="8">The sequence shown here is derived from an EMBL/GenBank/DDBJ whole genome shotgun (WGS) entry which is preliminary data.</text>
</comment>
<proteinExistence type="inferred from homology"/>
<dbReference type="Gene3D" id="3.20.20.70">
    <property type="entry name" value="Aldolase class I"/>
    <property type="match status" value="1"/>
</dbReference>
<comment type="similarity">
    <text evidence="3">Belongs to the FMN-dependent alpha-hydroxy acid dehydrogenase family.</text>
</comment>
<feature type="binding site" evidence="5">
    <location>
        <position position="145"/>
    </location>
    <ligand>
        <name>FMN</name>
        <dbReference type="ChEBI" id="CHEBI:58210"/>
    </ligand>
</feature>
<accession>A0A4R7BTS1</accession>
<sequence>MTSSAGDLEGRATSTAGLVAPPTESATAKPTPSPLPRRLRQVLALKDFEDAARRFLPRSVYGFIAGAAETDSALRDNFDAFAEWGFLPRYLANVSGRNQAVTLFGREYAAPFGIAPMGASALAAYRGDLVLAGAAAMANLPMIMSASSLIRMEDIRKAHCHWYQAYQPGEPERIRQLVDRVEAAKFETFVLTVDIPVPANRENNVRSGYSMPLKITPRLAWDSLSHPGWLFGTWLRTIRKHGMPHFENMDAHRGPPILSKNLVREVGARDQLSWEHLALIRRRWKGNLVVKGILSPEDARLAREHGADGIILSNHGGRQLDYAVSALRVLPEIADLAGNMVVMLDGGVRRGTDVLKALALGAKFVFVGRPFLCAAAIGGQRGVTHGINILSEEIDRDLALLGLRDVADLGHGNLRRLRGA</sequence>
<dbReference type="PANTHER" id="PTHR10578">
    <property type="entry name" value="S -2-HYDROXY-ACID OXIDASE-RELATED"/>
    <property type="match status" value="1"/>
</dbReference>
<keyword evidence="5" id="KW-0285">Flavoprotein</keyword>
<dbReference type="InterPro" id="IPR000262">
    <property type="entry name" value="FMN-dep_DH"/>
</dbReference>
<dbReference type="CDD" id="cd02809">
    <property type="entry name" value="alpha_hydroxyacid_oxid_FMN"/>
    <property type="match status" value="1"/>
</dbReference>
<dbReference type="InterPro" id="IPR013785">
    <property type="entry name" value="Aldolase_TIM"/>
</dbReference>
<feature type="region of interest" description="Disordered" evidence="6">
    <location>
        <begin position="1"/>
        <end position="35"/>
    </location>
</feature>
<feature type="binding site" evidence="5">
    <location>
        <position position="164"/>
    </location>
    <ligand>
        <name>FMN</name>
        <dbReference type="ChEBI" id="CHEBI:58210"/>
    </ligand>
</feature>
<feature type="binding site" evidence="5">
    <location>
        <begin position="116"/>
        <end position="118"/>
    </location>
    <ligand>
        <name>FMN</name>
        <dbReference type="ChEBI" id="CHEBI:58210"/>
    </ligand>
</feature>
<evidence type="ECO:0000313" key="8">
    <source>
        <dbReference type="EMBL" id="TDR87965.1"/>
    </source>
</evidence>
<comment type="cofactor">
    <cofactor evidence="1">
        <name>FMN</name>
        <dbReference type="ChEBI" id="CHEBI:58210"/>
    </cofactor>
</comment>
<feature type="binding site" evidence="5">
    <location>
        <begin position="345"/>
        <end position="349"/>
    </location>
    <ligand>
        <name>FMN</name>
        <dbReference type="ChEBI" id="CHEBI:58210"/>
    </ligand>
</feature>
<organism evidence="8 9">
    <name type="scientific">Enterovirga rhinocerotis</name>
    <dbReference type="NCBI Taxonomy" id="1339210"/>
    <lineage>
        <taxon>Bacteria</taxon>
        <taxon>Pseudomonadati</taxon>
        <taxon>Pseudomonadota</taxon>
        <taxon>Alphaproteobacteria</taxon>
        <taxon>Hyphomicrobiales</taxon>
        <taxon>Methylobacteriaceae</taxon>
        <taxon>Enterovirga</taxon>
    </lineage>
</organism>
<gene>
    <name evidence="8" type="ORF">EV668_3829</name>
</gene>
<dbReference type="SUPFAM" id="SSF51395">
    <property type="entry name" value="FMN-linked oxidoreductases"/>
    <property type="match status" value="1"/>
</dbReference>
<dbReference type="PROSITE" id="PS00557">
    <property type="entry name" value="FMN_HYDROXY_ACID_DH_1"/>
    <property type="match status" value="1"/>
</dbReference>
<evidence type="ECO:0000256" key="5">
    <source>
        <dbReference type="PIRSR" id="PIRSR000138-2"/>
    </source>
</evidence>
<feature type="binding site" evidence="5">
    <location>
        <position position="201"/>
    </location>
    <ligand>
        <name>glyoxylate</name>
        <dbReference type="ChEBI" id="CHEBI:36655"/>
    </ligand>
</feature>
<feature type="binding site" evidence="5">
    <location>
        <position position="192"/>
    </location>
    <ligand>
        <name>FMN</name>
        <dbReference type="ChEBI" id="CHEBI:58210"/>
    </ligand>
</feature>
<dbReference type="InterPro" id="IPR008259">
    <property type="entry name" value="FMN_hydac_DH_AS"/>
</dbReference>
<feature type="binding site" evidence="5">
    <location>
        <position position="291"/>
    </location>
    <ligand>
        <name>FMN</name>
        <dbReference type="ChEBI" id="CHEBI:58210"/>
    </ligand>
</feature>
<evidence type="ECO:0000256" key="6">
    <source>
        <dbReference type="SAM" id="MobiDB-lite"/>
    </source>
</evidence>
<dbReference type="Pfam" id="PF01070">
    <property type="entry name" value="FMN_dh"/>
    <property type="match status" value="1"/>
</dbReference>
<dbReference type="PANTHER" id="PTHR10578:SF143">
    <property type="entry name" value="FMN-DEPENDENT ALPHA-HYDROXY ACID DEHYDROGENASE PB1A11.03"/>
    <property type="match status" value="1"/>
</dbReference>
<feature type="binding site" evidence="5">
    <location>
        <position position="313"/>
    </location>
    <ligand>
        <name>FMN</name>
        <dbReference type="ChEBI" id="CHEBI:58210"/>
    </ligand>
</feature>
<dbReference type="GO" id="GO:0016491">
    <property type="term" value="F:oxidoreductase activity"/>
    <property type="evidence" value="ECO:0007669"/>
    <property type="project" value="UniProtKB-KW"/>
</dbReference>
<name>A0A4R7BTS1_9HYPH</name>
<keyword evidence="9" id="KW-1185">Reference proteome</keyword>
<dbReference type="EMBL" id="SNZR01000015">
    <property type="protein sequence ID" value="TDR87965.1"/>
    <property type="molecule type" value="Genomic_DNA"/>
</dbReference>
<reference evidence="8 9" key="1">
    <citation type="submission" date="2019-03" db="EMBL/GenBank/DDBJ databases">
        <title>Genomic Encyclopedia of Type Strains, Phase IV (KMG-IV): sequencing the most valuable type-strain genomes for metagenomic binning, comparative biology and taxonomic classification.</title>
        <authorList>
            <person name="Goeker M."/>
        </authorList>
    </citation>
    <scope>NUCLEOTIDE SEQUENCE [LARGE SCALE GENOMIC DNA]</scope>
    <source>
        <strain evidence="8 9">DSM 25903</strain>
    </source>
</reference>
<dbReference type="AlphaFoldDB" id="A0A4R7BTS1"/>
<evidence type="ECO:0000256" key="3">
    <source>
        <dbReference type="ARBA" id="ARBA00024042"/>
    </source>
</evidence>
<feature type="active site" description="Proton acceptor" evidence="4">
    <location>
        <position position="315"/>
    </location>
</feature>
<feature type="domain" description="FMN hydroxy acid dehydrogenase" evidence="7">
    <location>
        <begin position="37"/>
        <end position="419"/>
    </location>
</feature>
<evidence type="ECO:0000256" key="1">
    <source>
        <dbReference type="ARBA" id="ARBA00001917"/>
    </source>
</evidence>
<evidence type="ECO:0000259" key="7">
    <source>
        <dbReference type="PROSITE" id="PS51349"/>
    </source>
</evidence>
<evidence type="ECO:0000256" key="4">
    <source>
        <dbReference type="PIRSR" id="PIRSR000138-1"/>
    </source>
</evidence>
<dbReference type="GO" id="GO:0010181">
    <property type="term" value="F:FMN binding"/>
    <property type="evidence" value="ECO:0007669"/>
    <property type="project" value="InterPro"/>
</dbReference>
<dbReference type="InterPro" id="IPR037396">
    <property type="entry name" value="FMN_HAD"/>
</dbReference>
<dbReference type="PIRSF" id="PIRSF000138">
    <property type="entry name" value="Al-hdrx_acd_dh"/>
    <property type="match status" value="1"/>
</dbReference>
<dbReference type="RefSeq" id="WP_133773048.1">
    <property type="nucleotide sequence ID" value="NZ_SNZR01000015.1"/>
</dbReference>
<feature type="binding site" evidence="5">
    <location>
        <position position="166"/>
    </location>
    <ligand>
        <name>glyoxylate</name>
        <dbReference type="ChEBI" id="CHEBI:36655"/>
    </ligand>
</feature>
<evidence type="ECO:0000256" key="2">
    <source>
        <dbReference type="ARBA" id="ARBA00023002"/>
    </source>
</evidence>
<feature type="binding site" evidence="5">
    <location>
        <position position="315"/>
    </location>
    <ligand>
        <name>glyoxylate</name>
        <dbReference type="ChEBI" id="CHEBI:36655"/>
    </ligand>
</feature>
<protein>
    <submittedName>
        <fullName evidence="8">L-lactate dehydrogenase (Cytochrome)</fullName>
    </submittedName>
</protein>
<dbReference type="InterPro" id="IPR012133">
    <property type="entry name" value="Alpha-hydoxy_acid_DH_FMN"/>
</dbReference>
<evidence type="ECO:0000313" key="9">
    <source>
        <dbReference type="Proteomes" id="UP000295122"/>
    </source>
</evidence>
<dbReference type="Proteomes" id="UP000295122">
    <property type="component" value="Unassembled WGS sequence"/>
</dbReference>
<dbReference type="OrthoDB" id="9770452at2"/>
<keyword evidence="2" id="KW-0560">Oxidoreductase</keyword>
<feature type="binding site" evidence="5">
    <location>
        <begin position="368"/>
        <end position="369"/>
    </location>
    <ligand>
        <name>FMN</name>
        <dbReference type="ChEBI" id="CHEBI:58210"/>
    </ligand>
</feature>